<comment type="similarity">
    <text evidence="2 6">Belongs to the FKBP-type PPIase family.</text>
</comment>
<evidence type="ECO:0000259" key="7">
    <source>
        <dbReference type="PROSITE" id="PS50059"/>
    </source>
</evidence>
<evidence type="ECO:0000256" key="3">
    <source>
        <dbReference type="ARBA" id="ARBA00023110"/>
    </source>
</evidence>
<evidence type="ECO:0000256" key="2">
    <source>
        <dbReference type="ARBA" id="ARBA00006577"/>
    </source>
</evidence>
<dbReference type="PANTHER" id="PTHR43811">
    <property type="entry name" value="FKBP-TYPE PEPTIDYL-PROLYL CIS-TRANS ISOMERASE FKPA"/>
    <property type="match status" value="1"/>
</dbReference>
<comment type="caution">
    <text evidence="8">The sequence shown here is derived from an EMBL/GenBank/DDBJ whole genome shotgun (WGS) entry which is preliminary data.</text>
</comment>
<dbReference type="Pfam" id="PF00254">
    <property type="entry name" value="FKBP_C"/>
    <property type="match status" value="1"/>
</dbReference>
<comment type="catalytic activity">
    <reaction evidence="1 5 6">
        <text>[protein]-peptidylproline (omega=180) = [protein]-peptidylproline (omega=0)</text>
        <dbReference type="Rhea" id="RHEA:16237"/>
        <dbReference type="Rhea" id="RHEA-COMP:10747"/>
        <dbReference type="Rhea" id="RHEA-COMP:10748"/>
        <dbReference type="ChEBI" id="CHEBI:83833"/>
        <dbReference type="ChEBI" id="CHEBI:83834"/>
        <dbReference type="EC" id="5.2.1.8"/>
    </reaction>
</comment>
<sequence>MEVQERTLPGGLKVSDLKIGSGPMAESGRSVSVHYTGWLTDGTKFDSSLDRGEPIGFQLGTGAVIRGWDEGLKGMRVGGKRKLTIPSDMAYGAAGRPPVIPPDATLVFEVELMDVK</sequence>
<dbReference type="EMBL" id="VBOS01000304">
    <property type="protein sequence ID" value="TMQ53134.1"/>
    <property type="molecule type" value="Genomic_DNA"/>
</dbReference>
<dbReference type="AlphaFoldDB" id="A0A538SP32"/>
<dbReference type="InterPro" id="IPR046357">
    <property type="entry name" value="PPIase_dom_sf"/>
</dbReference>
<evidence type="ECO:0000256" key="4">
    <source>
        <dbReference type="ARBA" id="ARBA00023235"/>
    </source>
</evidence>
<reference evidence="8 9" key="1">
    <citation type="journal article" date="2019" name="Nat. Microbiol.">
        <title>Mediterranean grassland soil C-N compound turnover is dependent on rainfall and depth, and is mediated by genomically divergent microorganisms.</title>
        <authorList>
            <person name="Diamond S."/>
            <person name="Andeer P.F."/>
            <person name="Li Z."/>
            <person name="Crits-Christoph A."/>
            <person name="Burstein D."/>
            <person name="Anantharaman K."/>
            <person name="Lane K.R."/>
            <person name="Thomas B.C."/>
            <person name="Pan C."/>
            <person name="Northen T.R."/>
            <person name="Banfield J.F."/>
        </authorList>
    </citation>
    <scope>NUCLEOTIDE SEQUENCE [LARGE SCALE GENOMIC DNA]</scope>
    <source>
        <strain evidence="8">WS_2</strain>
    </source>
</reference>
<feature type="domain" description="PPIase FKBP-type" evidence="7">
    <location>
        <begin position="28"/>
        <end position="116"/>
    </location>
</feature>
<evidence type="ECO:0000313" key="9">
    <source>
        <dbReference type="Proteomes" id="UP000317716"/>
    </source>
</evidence>
<keyword evidence="3 5" id="KW-0697">Rotamase</keyword>
<evidence type="ECO:0000256" key="1">
    <source>
        <dbReference type="ARBA" id="ARBA00000971"/>
    </source>
</evidence>
<protein>
    <recommendedName>
        <fullName evidence="6">Peptidyl-prolyl cis-trans isomerase</fullName>
        <ecNumber evidence="6">5.2.1.8</ecNumber>
    </recommendedName>
</protein>
<dbReference type="GO" id="GO:0003755">
    <property type="term" value="F:peptidyl-prolyl cis-trans isomerase activity"/>
    <property type="evidence" value="ECO:0007669"/>
    <property type="project" value="UniProtKB-UniRule"/>
</dbReference>
<dbReference type="PROSITE" id="PS50059">
    <property type="entry name" value="FKBP_PPIASE"/>
    <property type="match status" value="1"/>
</dbReference>
<dbReference type="SUPFAM" id="SSF54534">
    <property type="entry name" value="FKBP-like"/>
    <property type="match status" value="1"/>
</dbReference>
<dbReference type="InterPro" id="IPR001179">
    <property type="entry name" value="PPIase_FKBP_dom"/>
</dbReference>
<keyword evidence="4 5" id="KW-0413">Isomerase</keyword>
<dbReference type="PANTHER" id="PTHR43811:SF19">
    <property type="entry name" value="39 KDA FK506-BINDING NUCLEAR PROTEIN"/>
    <property type="match status" value="1"/>
</dbReference>
<accession>A0A538SP32</accession>
<evidence type="ECO:0000256" key="6">
    <source>
        <dbReference type="RuleBase" id="RU003915"/>
    </source>
</evidence>
<name>A0A538SP32_UNCEI</name>
<evidence type="ECO:0000256" key="5">
    <source>
        <dbReference type="PROSITE-ProRule" id="PRU00277"/>
    </source>
</evidence>
<dbReference type="EC" id="5.2.1.8" evidence="6"/>
<dbReference type="Gene3D" id="3.10.50.40">
    <property type="match status" value="1"/>
</dbReference>
<evidence type="ECO:0000313" key="8">
    <source>
        <dbReference type="EMBL" id="TMQ53134.1"/>
    </source>
</evidence>
<organism evidence="8 9">
    <name type="scientific">Eiseniibacteriota bacterium</name>
    <dbReference type="NCBI Taxonomy" id="2212470"/>
    <lineage>
        <taxon>Bacteria</taxon>
        <taxon>Candidatus Eiseniibacteriota</taxon>
    </lineage>
</organism>
<gene>
    <name evidence="8" type="ORF">E6K72_08620</name>
</gene>
<dbReference type="Proteomes" id="UP000317716">
    <property type="component" value="Unassembled WGS sequence"/>
</dbReference>
<dbReference type="FunFam" id="3.10.50.40:FF:000006">
    <property type="entry name" value="Peptidyl-prolyl cis-trans isomerase"/>
    <property type="match status" value="1"/>
</dbReference>
<proteinExistence type="inferred from homology"/>